<proteinExistence type="predicted"/>
<dbReference type="AlphaFoldDB" id="A0A915JHU6"/>
<accession>A0A915JHU6</accession>
<dbReference type="WBParaSite" id="nRc.2.0.1.t25710-RA">
    <property type="protein sequence ID" value="nRc.2.0.1.t25710-RA"/>
    <property type="gene ID" value="nRc.2.0.1.g25710"/>
</dbReference>
<organism evidence="1 2">
    <name type="scientific">Romanomermis culicivorax</name>
    <name type="common">Nematode worm</name>
    <dbReference type="NCBI Taxonomy" id="13658"/>
    <lineage>
        <taxon>Eukaryota</taxon>
        <taxon>Metazoa</taxon>
        <taxon>Ecdysozoa</taxon>
        <taxon>Nematoda</taxon>
        <taxon>Enoplea</taxon>
        <taxon>Dorylaimia</taxon>
        <taxon>Mermithida</taxon>
        <taxon>Mermithoidea</taxon>
        <taxon>Mermithidae</taxon>
        <taxon>Romanomermis</taxon>
    </lineage>
</organism>
<reference evidence="2" key="1">
    <citation type="submission" date="2022-11" db="UniProtKB">
        <authorList>
            <consortium name="WormBaseParasite"/>
        </authorList>
    </citation>
    <scope>IDENTIFICATION</scope>
</reference>
<keyword evidence="1" id="KW-1185">Reference proteome</keyword>
<protein>
    <submittedName>
        <fullName evidence="2">Uncharacterized protein</fullName>
    </submittedName>
</protein>
<name>A0A915JHU6_ROMCU</name>
<evidence type="ECO:0000313" key="2">
    <source>
        <dbReference type="WBParaSite" id="nRc.2.0.1.t25710-RA"/>
    </source>
</evidence>
<dbReference type="Proteomes" id="UP000887565">
    <property type="component" value="Unplaced"/>
</dbReference>
<sequence>MKIQYNETWQLSRQDGIFDYWEFNGDGHFRQKNYPVCKQAYFHNFGKMPPWCGKNKLNSLRSKVPSAEKPQKYACLDTG</sequence>
<evidence type="ECO:0000313" key="1">
    <source>
        <dbReference type="Proteomes" id="UP000887565"/>
    </source>
</evidence>